<accession>A0AAE3AWX8</accession>
<feature type="transmembrane region" description="Helical" evidence="7">
    <location>
        <begin position="45"/>
        <end position="67"/>
    </location>
</feature>
<dbReference type="EMBL" id="JAJEQF010000016">
    <property type="protein sequence ID" value="MCC2167617.1"/>
    <property type="molecule type" value="Genomic_DNA"/>
</dbReference>
<feature type="transmembrane region" description="Helical" evidence="7">
    <location>
        <begin position="87"/>
        <end position="104"/>
    </location>
</feature>
<keyword evidence="9" id="KW-1185">Reference proteome</keyword>
<keyword evidence="3 7" id="KW-0808">Transferase</keyword>
<dbReference type="Pfam" id="PF01790">
    <property type="entry name" value="LGT"/>
    <property type="match status" value="1"/>
</dbReference>
<dbReference type="PANTHER" id="PTHR30589">
    <property type="entry name" value="PROLIPOPROTEIN DIACYLGLYCERYL TRANSFERASE"/>
    <property type="match status" value="1"/>
</dbReference>
<dbReference type="AlphaFoldDB" id="A0AAE3AWX8"/>
<feature type="transmembrane region" description="Helical" evidence="7">
    <location>
        <begin position="13"/>
        <end position="33"/>
    </location>
</feature>
<evidence type="ECO:0000256" key="3">
    <source>
        <dbReference type="ARBA" id="ARBA00022679"/>
    </source>
</evidence>
<comment type="catalytic activity">
    <reaction evidence="7">
        <text>L-cysteinyl-[prolipoprotein] + a 1,2-diacyl-sn-glycero-3-phospho-(1'-sn-glycerol) = an S-1,2-diacyl-sn-glyceryl-L-cysteinyl-[prolipoprotein] + sn-glycerol 1-phosphate + H(+)</text>
        <dbReference type="Rhea" id="RHEA:56712"/>
        <dbReference type="Rhea" id="RHEA-COMP:14679"/>
        <dbReference type="Rhea" id="RHEA-COMP:14680"/>
        <dbReference type="ChEBI" id="CHEBI:15378"/>
        <dbReference type="ChEBI" id="CHEBI:29950"/>
        <dbReference type="ChEBI" id="CHEBI:57685"/>
        <dbReference type="ChEBI" id="CHEBI:64716"/>
        <dbReference type="ChEBI" id="CHEBI:140658"/>
        <dbReference type="EC" id="2.5.1.145"/>
    </reaction>
</comment>
<comment type="function">
    <text evidence="7">Catalyzes the transfer of the diacylglyceryl group from phosphatidylglycerol to the sulfhydryl group of the N-terminal cysteine of a prolipoprotein, the first step in the formation of mature lipoproteins.</text>
</comment>
<evidence type="ECO:0000256" key="7">
    <source>
        <dbReference type="HAMAP-Rule" id="MF_01147"/>
    </source>
</evidence>
<evidence type="ECO:0000313" key="8">
    <source>
        <dbReference type="EMBL" id="MCC2167617.1"/>
    </source>
</evidence>
<proteinExistence type="inferred from homology"/>
<evidence type="ECO:0000313" key="9">
    <source>
        <dbReference type="Proteomes" id="UP001199355"/>
    </source>
</evidence>
<dbReference type="PANTHER" id="PTHR30589:SF0">
    <property type="entry name" value="PHOSPHATIDYLGLYCEROL--PROLIPOPROTEIN DIACYLGLYCERYL TRANSFERASE"/>
    <property type="match status" value="1"/>
</dbReference>
<name>A0AAE3AWX8_9FIRM</name>
<dbReference type="InterPro" id="IPR001640">
    <property type="entry name" value="Lgt"/>
</dbReference>
<feature type="transmembrane region" description="Helical" evidence="7">
    <location>
        <begin position="195"/>
        <end position="212"/>
    </location>
</feature>
<evidence type="ECO:0000256" key="2">
    <source>
        <dbReference type="ARBA" id="ARBA00022475"/>
    </source>
</evidence>
<keyword evidence="6 7" id="KW-0472">Membrane</keyword>
<keyword evidence="4 7" id="KW-0812">Transmembrane</keyword>
<comment type="caution">
    <text evidence="8">The sequence shown here is derived from an EMBL/GenBank/DDBJ whole genome shotgun (WGS) entry which is preliminary data.</text>
</comment>
<dbReference type="NCBIfam" id="NF000778">
    <property type="entry name" value="PRK00052.3-4"/>
    <property type="match status" value="1"/>
</dbReference>
<evidence type="ECO:0000256" key="6">
    <source>
        <dbReference type="ARBA" id="ARBA00023136"/>
    </source>
</evidence>
<comment type="subcellular location">
    <subcellularLocation>
        <location evidence="7">Cell membrane</location>
        <topology evidence="7">Multi-pass membrane protein</topology>
    </subcellularLocation>
</comment>
<comment type="similarity">
    <text evidence="1 7">Belongs to the Lgt family.</text>
</comment>
<keyword evidence="2 7" id="KW-1003">Cell membrane</keyword>
<evidence type="ECO:0000256" key="1">
    <source>
        <dbReference type="ARBA" id="ARBA00007150"/>
    </source>
</evidence>
<protein>
    <recommendedName>
        <fullName evidence="7">Phosphatidylglycerol--prolipoprotein diacylglyceryl transferase</fullName>
        <ecNumber evidence="7">2.5.1.145</ecNumber>
    </recommendedName>
</protein>
<dbReference type="EC" id="2.5.1.145" evidence="7"/>
<keyword evidence="5 7" id="KW-1133">Transmembrane helix</keyword>
<dbReference type="GO" id="GO:0042158">
    <property type="term" value="P:lipoprotein biosynthetic process"/>
    <property type="evidence" value="ECO:0007669"/>
    <property type="project" value="UniProtKB-UniRule"/>
</dbReference>
<organism evidence="8 9">
    <name type="scientific">Gallintestinimicrobium propionicum</name>
    <dbReference type="NCBI Taxonomy" id="2981770"/>
    <lineage>
        <taxon>Bacteria</taxon>
        <taxon>Bacillati</taxon>
        <taxon>Bacillota</taxon>
        <taxon>Clostridia</taxon>
        <taxon>Lachnospirales</taxon>
        <taxon>Lachnospiraceae</taxon>
        <taxon>Gallintestinimicrobium</taxon>
    </lineage>
</organism>
<reference evidence="8 9" key="1">
    <citation type="submission" date="2021-10" db="EMBL/GenBank/DDBJ databases">
        <title>Anaerobic single-cell dispensing facilitates the cultivation of human gut bacteria.</title>
        <authorList>
            <person name="Afrizal A."/>
        </authorList>
    </citation>
    <scope>NUCLEOTIDE SEQUENCE [LARGE SCALE GENOMIC DNA]</scope>
    <source>
        <strain evidence="8 9">CLA-AA-H244</strain>
    </source>
</reference>
<dbReference type="NCBIfam" id="TIGR00544">
    <property type="entry name" value="lgt"/>
    <property type="match status" value="1"/>
</dbReference>
<dbReference type="Proteomes" id="UP001199355">
    <property type="component" value="Unassembled WGS sequence"/>
</dbReference>
<comment type="pathway">
    <text evidence="7">Protein modification; lipoprotein biosynthesis (diacylglyceryl transfer).</text>
</comment>
<evidence type="ECO:0000256" key="5">
    <source>
        <dbReference type="ARBA" id="ARBA00022989"/>
    </source>
</evidence>
<dbReference type="HAMAP" id="MF_01147">
    <property type="entry name" value="Lgt"/>
    <property type="match status" value="1"/>
</dbReference>
<dbReference type="GO" id="GO:0008961">
    <property type="term" value="F:phosphatidylglycerol-prolipoprotein diacylglyceryl transferase activity"/>
    <property type="evidence" value="ECO:0007669"/>
    <property type="project" value="UniProtKB-UniRule"/>
</dbReference>
<feature type="binding site" evidence="7">
    <location>
        <position position="130"/>
    </location>
    <ligand>
        <name>a 1,2-diacyl-sn-glycero-3-phospho-(1'-sn-glycerol)</name>
        <dbReference type="ChEBI" id="CHEBI:64716"/>
    </ligand>
</feature>
<gene>
    <name evidence="7" type="primary">lgt</name>
    <name evidence="8" type="ORF">LKD45_07915</name>
</gene>
<feature type="transmembrane region" description="Helical" evidence="7">
    <location>
        <begin position="232"/>
        <end position="252"/>
    </location>
</feature>
<keyword evidence="8" id="KW-0328">Glycosyltransferase</keyword>
<evidence type="ECO:0000256" key="4">
    <source>
        <dbReference type="ARBA" id="ARBA00022692"/>
    </source>
</evidence>
<dbReference type="GO" id="GO:0005886">
    <property type="term" value="C:plasma membrane"/>
    <property type="evidence" value="ECO:0007669"/>
    <property type="project" value="UniProtKB-SubCell"/>
</dbReference>
<sequence length="263" mass="28852">MKNDLFSIGPFTVHGYGLMIAIGVLSAYYMVEYRAKKKQMDWEKVFPLTVWSVLGGFLGSKILYLLTRLPDILANPVLLGSSIKDGFVVYGGIIGGILTAWIYCKCTKWNFWKIFDIAMPAVAMAQGFGRIGCLLAGCCYGIELDPANPIGIVFHNSAYAPNDVALLPTQIISSVLDFANCFVLLALSKKLKTDGQVASCYLIFYSIGRFVLEYFRGDLIRGNVGEFSTSQFISLFICLIGLVLLFGLPVLAKKKGACAQSEE</sequence>
<dbReference type="RefSeq" id="WP_021915335.1">
    <property type="nucleotide sequence ID" value="NZ_JAJEQF010000016.1"/>
</dbReference>